<dbReference type="PANTHER" id="PTHR46481:SF9">
    <property type="entry name" value="ZINC FINGER BED DOMAIN-CONTAINING PROTEIN 1-LIKE"/>
    <property type="match status" value="1"/>
</dbReference>
<dbReference type="InterPro" id="IPR012337">
    <property type="entry name" value="RNaseH-like_sf"/>
</dbReference>
<organism evidence="1 2">
    <name type="scientific">Daphnia galeata</name>
    <dbReference type="NCBI Taxonomy" id="27404"/>
    <lineage>
        <taxon>Eukaryota</taxon>
        <taxon>Metazoa</taxon>
        <taxon>Ecdysozoa</taxon>
        <taxon>Arthropoda</taxon>
        <taxon>Crustacea</taxon>
        <taxon>Branchiopoda</taxon>
        <taxon>Diplostraca</taxon>
        <taxon>Cladocera</taxon>
        <taxon>Anomopoda</taxon>
        <taxon>Daphniidae</taxon>
        <taxon>Daphnia</taxon>
    </lineage>
</organism>
<name>A0A8J2RPV9_9CRUS</name>
<dbReference type="EMBL" id="CAKKLH010000112">
    <property type="protein sequence ID" value="CAH0103383.1"/>
    <property type="molecule type" value="Genomic_DNA"/>
</dbReference>
<dbReference type="AlphaFoldDB" id="A0A8J2RPV9"/>
<dbReference type="OrthoDB" id="6369394at2759"/>
<comment type="caution">
    <text evidence="1">The sequence shown here is derived from an EMBL/GenBank/DDBJ whole genome shotgun (WGS) entry which is preliminary data.</text>
</comment>
<sequence length="145" mass="16609">MTHTILPNIYREAKERLFTEMASVKHVALTTDCWTSISKESYMTVTVHYVSEKQKMISHVLNTIQLEERHTSENLAAQLMKLDLNLTGTSDWNLTGKIADFFPIHAKCRYIVTYFNQSSIATTKLHALCTGPKSKLTKDVSTRWN</sequence>
<gene>
    <name evidence="1" type="ORF">DGAL_LOCUS5957</name>
</gene>
<evidence type="ECO:0000313" key="2">
    <source>
        <dbReference type="Proteomes" id="UP000789390"/>
    </source>
</evidence>
<evidence type="ECO:0008006" key="3">
    <source>
        <dbReference type="Google" id="ProtNLM"/>
    </source>
</evidence>
<reference evidence="1" key="1">
    <citation type="submission" date="2021-11" db="EMBL/GenBank/DDBJ databases">
        <authorList>
            <person name="Schell T."/>
        </authorList>
    </citation>
    <scope>NUCLEOTIDE SEQUENCE</scope>
    <source>
        <strain evidence="1">M5</strain>
    </source>
</reference>
<dbReference type="Proteomes" id="UP000789390">
    <property type="component" value="Unassembled WGS sequence"/>
</dbReference>
<protein>
    <recommendedName>
        <fullName evidence="3">DUF659 domain-containing protein</fullName>
    </recommendedName>
</protein>
<dbReference type="InterPro" id="IPR052035">
    <property type="entry name" value="ZnF_BED_domain_contain"/>
</dbReference>
<keyword evidence="2" id="KW-1185">Reference proteome</keyword>
<accession>A0A8J2RPV9</accession>
<evidence type="ECO:0000313" key="1">
    <source>
        <dbReference type="EMBL" id="CAH0103383.1"/>
    </source>
</evidence>
<dbReference type="PANTHER" id="PTHR46481">
    <property type="entry name" value="ZINC FINGER BED DOMAIN-CONTAINING PROTEIN 4"/>
    <property type="match status" value="1"/>
</dbReference>
<proteinExistence type="predicted"/>
<dbReference type="SUPFAM" id="SSF53098">
    <property type="entry name" value="Ribonuclease H-like"/>
    <property type="match status" value="1"/>
</dbReference>